<dbReference type="OrthoDB" id="4246434at2"/>
<dbReference type="Proteomes" id="UP000028058">
    <property type="component" value="Unassembled WGS sequence"/>
</dbReference>
<dbReference type="AlphaFoldDB" id="A0A3R7J8P9"/>
<keyword evidence="2" id="KW-1185">Reference proteome</keyword>
<proteinExistence type="predicted"/>
<reference evidence="1 2" key="1">
    <citation type="journal article" date="2014" name="Genome Announc.">
        <title>Draft Genome Sequence of Streptomyces fradiae ATCC 19609, a Strain Highly Sensitive to Antibiotics.</title>
        <authorList>
            <person name="Bekker O.B."/>
            <person name="Klimina K.M."/>
            <person name="Vatlin A.A."/>
            <person name="Zakharevich N.V."/>
            <person name="Kasianov A.S."/>
            <person name="Danilenko V.N."/>
        </authorList>
    </citation>
    <scope>NUCLEOTIDE SEQUENCE [LARGE SCALE GENOMIC DNA]</scope>
    <source>
        <strain evidence="1 2">ATCC 19609</strain>
    </source>
</reference>
<evidence type="ECO:0000313" key="1">
    <source>
        <dbReference type="EMBL" id="RKM98764.1"/>
    </source>
</evidence>
<comment type="caution">
    <text evidence="1">The sequence shown here is derived from an EMBL/GenBank/DDBJ whole genome shotgun (WGS) entry which is preliminary data.</text>
</comment>
<name>A0A3R7J8P9_9ACTN</name>
<dbReference type="EMBL" id="JNAD02000001">
    <property type="protein sequence ID" value="RKM98764.1"/>
    <property type="molecule type" value="Genomic_DNA"/>
</dbReference>
<evidence type="ECO:0000313" key="2">
    <source>
        <dbReference type="Proteomes" id="UP000028058"/>
    </source>
</evidence>
<dbReference type="RefSeq" id="WP_043460018.1">
    <property type="nucleotide sequence ID" value="NZ_CP134822.1"/>
</dbReference>
<accession>A0A3R7J8P9</accession>
<gene>
    <name evidence="1" type="ORF">SFRA_000385</name>
</gene>
<protein>
    <submittedName>
        <fullName evidence="1">Uncharacterized protein</fullName>
    </submittedName>
</protein>
<organism evidence="1 2">
    <name type="scientific">Streptomyces xinghaiensis</name>
    <dbReference type="NCBI Taxonomy" id="1038928"/>
    <lineage>
        <taxon>Bacteria</taxon>
        <taxon>Bacillati</taxon>
        <taxon>Actinomycetota</taxon>
        <taxon>Actinomycetes</taxon>
        <taxon>Kitasatosporales</taxon>
        <taxon>Streptomycetaceae</taxon>
        <taxon>Streptomyces</taxon>
    </lineage>
</organism>
<sequence length="133" mass="13931">MGTDPRAVPRFTEDLRLKQTGGPAVYHHTTGKPVRYLTVANDRSGVIGYLWANDEDGAAGWEPRPAAGGDAFNGARPWLARLRDARSRELPPTAALREIAAEPPAEGAPSAVVPGPLAEAPSLAALRDLAASG</sequence>